<keyword evidence="1" id="KW-0812">Transmembrane</keyword>
<organism evidence="2 3">
    <name type="scientific">Parasutterella excrementihominis YIT 11859</name>
    <dbReference type="NCBI Taxonomy" id="762966"/>
    <lineage>
        <taxon>Bacteria</taxon>
        <taxon>Pseudomonadati</taxon>
        <taxon>Pseudomonadota</taxon>
        <taxon>Betaproteobacteria</taxon>
        <taxon>Burkholderiales</taxon>
        <taxon>Sutterellaceae</taxon>
        <taxon>Parasutterella</taxon>
    </lineage>
</organism>
<keyword evidence="1" id="KW-1133">Transmembrane helix</keyword>
<dbReference type="HOGENOM" id="CLU_3273953_0_0_4"/>
<accession>F3QMY6</accession>
<sequence>MRFFKALIDGLLNGLATIFSVVMFLLLLLLISFSFYFVFLT</sequence>
<proteinExistence type="predicted"/>
<dbReference type="AlphaFoldDB" id="F3QMY6"/>
<gene>
    <name evidence="2" type="ORF">HMPREF9439_02316</name>
</gene>
<keyword evidence="1" id="KW-0472">Membrane</keyword>
<reference evidence="2 3" key="1">
    <citation type="submission" date="2011-02" db="EMBL/GenBank/DDBJ databases">
        <authorList>
            <person name="Weinstock G."/>
            <person name="Sodergren E."/>
            <person name="Clifton S."/>
            <person name="Fulton L."/>
            <person name="Fulton B."/>
            <person name="Courtney L."/>
            <person name="Fronick C."/>
            <person name="Harrison M."/>
            <person name="Strong C."/>
            <person name="Farmer C."/>
            <person name="Delahaunty K."/>
            <person name="Markovic C."/>
            <person name="Hall O."/>
            <person name="Minx P."/>
            <person name="Tomlinson C."/>
            <person name="Mitreva M."/>
            <person name="Hou S."/>
            <person name="Chen J."/>
            <person name="Wollam A."/>
            <person name="Pepin K.H."/>
            <person name="Johnson M."/>
            <person name="Bhonagiri V."/>
            <person name="Zhang X."/>
            <person name="Suruliraj S."/>
            <person name="Warren W."/>
            <person name="Chinwalla A."/>
            <person name="Mardis E.R."/>
            <person name="Wilson R.K."/>
        </authorList>
    </citation>
    <scope>NUCLEOTIDE SEQUENCE [LARGE SCALE GENOMIC DNA]</scope>
    <source>
        <strain evidence="2 3">YIT 11859</strain>
    </source>
</reference>
<keyword evidence="3" id="KW-1185">Reference proteome</keyword>
<protein>
    <submittedName>
        <fullName evidence="2">Uncharacterized protein</fullName>
    </submittedName>
</protein>
<evidence type="ECO:0000313" key="2">
    <source>
        <dbReference type="EMBL" id="EGG51389.1"/>
    </source>
</evidence>
<name>F3QMY6_9BURK</name>
<feature type="transmembrane region" description="Helical" evidence="1">
    <location>
        <begin position="12"/>
        <end position="39"/>
    </location>
</feature>
<evidence type="ECO:0000313" key="3">
    <source>
        <dbReference type="Proteomes" id="UP000005156"/>
    </source>
</evidence>
<dbReference type="Proteomes" id="UP000005156">
    <property type="component" value="Unassembled WGS sequence"/>
</dbReference>
<comment type="caution">
    <text evidence="2">The sequence shown here is derived from an EMBL/GenBank/DDBJ whole genome shotgun (WGS) entry which is preliminary data.</text>
</comment>
<evidence type="ECO:0000256" key="1">
    <source>
        <dbReference type="SAM" id="Phobius"/>
    </source>
</evidence>
<dbReference type="EMBL" id="AFBP01000086">
    <property type="protein sequence ID" value="EGG51389.1"/>
    <property type="molecule type" value="Genomic_DNA"/>
</dbReference>